<keyword evidence="2" id="KW-0238">DNA-binding</keyword>
<protein>
    <submittedName>
        <fullName evidence="6">GlxA family transcriptional regulator</fullName>
    </submittedName>
</protein>
<dbReference type="PANTHER" id="PTHR43130">
    <property type="entry name" value="ARAC-FAMILY TRANSCRIPTIONAL REGULATOR"/>
    <property type="match status" value="1"/>
</dbReference>
<feature type="region of interest" description="Disordered" evidence="4">
    <location>
        <begin position="1"/>
        <end position="25"/>
    </location>
</feature>
<dbReference type="Gene3D" id="3.40.50.880">
    <property type="match status" value="1"/>
</dbReference>
<accession>A0ABW4R5R6</accession>
<evidence type="ECO:0000256" key="4">
    <source>
        <dbReference type="SAM" id="MobiDB-lite"/>
    </source>
</evidence>
<dbReference type="SUPFAM" id="SSF52317">
    <property type="entry name" value="Class I glutamine amidotransferase-like"/>
    <property type="match status" value="1"/>
</dbReference>
<dbReference type="EMBL" id="JBHUEN010000013">
    <property type="protein sequence ID" value="MFD1881013.1"/>
    <property type="molecule type" value="Genomic_DNA"/>
</dbReference>
<reference evidence="7" key="1">
    <citation type="journal article" date="2019" name="Int. J. Syst. Evol. Microbiol.">
        <title>The Global Catalogue of Microorganisms (GCM) 10K type strain sequencing project: providing services to taxonomists for standard genome sequencing and annotation.</title>
        <authorList>
            <consortium name="The Broad Institute Genomics Platform"/>
            <consortium name="The Broad Institute Genome Sequencing Center for Infectious Disease"/>
            <person name="Wu L."/>
            <person name="Ma J."/>
        </authorList>
    </citation>
    <scope>NUCLEOTIDE SEQUENCE [LARGE SCALE GENOMIC DNA]</scope>
    <source>
        <strain evidence="7">CCUG 56029</strain>
    </source>
</reference>
<gene>
    <name evidence="6" type="ORF">ACFSCT_04705</name>
</gene>
<dbReference type="Pfam" id="PF12833">
    <property type="entry name" value="HTH_18"/>
    <property type="match status" value="1"/>
</dbReference>
<dbReference type="SMART" id="SM00342">
    <property type="entry name" value="HTH_ARAC"/>
    <property type="match status" value="1"/>
</dbReference>
<dbReference type="InterPro" id="IPR018062">
    <property type="entry name" value="HTH_AraC-typ_CS"/>
</dbReference>
<dbReference type="InterPro" id="IPR020449">
    <property type="entry name" value="Tscrpt_reg_AraC-type_HTH"/>
</dbReference>
<dbReference type="PROSITE" id="PS00041">
    <property type="entry name" value="HTH_ARAC_FAMILY_1"/>
    <property type="match status" value="1"/>
</dbReference>
<dbReference type="InterPro" id="IPR052158">
    <property type="entry name" value="INH-QAR"/>
</dbReference>
<evidence type="ECO:0000259" key="5">
    <source>
        <dbReference type="PROSITE" id="PS01124"/>
    </source>
</evidence>
<dbReference type="PRINTS" id="PR00032">
    <property type="entry name" value="HTHARAC"/>
</dbReference>
<evidence type="ECO:0000313" key="7">
    <source>
        <dbReference type="Proteomes" id="UP001597213"/>
    </source>
</evidence>
<dbReference type="InterPro" id="IPR002818">
    <property type="entry name" value="DJ-1/PfpI"/>
</dbReference>
<dbReference type="CDD" id="cd03136">
    <property type="entry name" value="GATase1_AraC_ArgR_like"/>
    <property type="match status" value="1"/>
</dbReference>
<comment type="caution">
    <text evidence="6">The sequence shown here is derived from an EMBL/GenBank/DDBJ whole genome shotgun (WGS) entry which is preliminary data.</text>
</comment>
<keyword evidence="1" id="KW-0805">Transcription regulation</keyword>
<sequence>MSPNSLATQPPAPDRSQPDRPSLGVAPAARPRRFVFLLLDRFTMMSFAAAIEPLRLANRQAGRELYRWMLVTEGGLPVACSNGTRVAPDQGLVETARDDTILVCGGIDITRAATRPVLNWLRREARRGGILGGLCTGAWALAQAGLLDGRRATIHWENHDGFAEAFPKVDLYRSVFVADGNRITAAGGTAATDLMLRTIAQEHGEDLATNVADQLIYTAIRTGQDSQRLSIPTRIGVRHPRLAAVILRMESNLEDPISPAQLADEAGMSTRQLERLFRRYLNRSPKRYYMETRLARARNLLMQTNLSVIEVALACGFASPSHFSKCYRALYGTTPYRERGTSGGEAPAEVAQQRAK</sequence>
<dbReference type="SUPFAM" id="SSF46689">
    <property type="entry name" value="Homeodomain-like"/>
    <property type="match status" value="2"/>
</dbReference>
<dbReference type="InterPro" id="IPR029062">
    <property type="entry name" value="Class_I_gatase-like"/>
</dbReference>
<evidence type="ECO:0000256" key="1">
    <source>
        <dbReference type="ARBA" id="ARBA00023015"/>
    </source>
</evidence>
<keyword evidence="3" id="KW-0804">Transcription</keyword>
<evidence type="ECO:0000256" key="2">
    <source>
        <dbReference type="ARBA" id="ARBA00023125"/>
    </source>
</evidence>
<dbReference type="PROSITE" id="PS01124">
    <property type="entry name" value="HTH_ARAC_FAMILY_2"/>
    <property type="match status" value="1"/>
</dbReference>
<feature type="domain" description="HTH araC/xylS-type" evidence="5">
    <location>
        <begin position="243"/>
        <end position="341"/>
    </location>
</feature>
<evidence type="ECO:0000313" key="6">
    <source>
        <dbReference type="EMBL" id="MFD1881013.1"/>
    </source>
</evidence>
<evidence type="ECO:0000256" key="3">
    <source>
        <dbReference type="ARBA" id="ARBA00023163"/>
    </source>
</evidence>
<dbReference type="Proteomes" id="UP001597213">
    <property type="component" value="Unassembled WGS sequence"/>
</dbReference>
<proteinExistence type="predicted"/>
<dbReference type="InterPro" id="IPR009057">
    <property type="entry name" value="Homeodomain-like_sf"/>
</dbReference>
<dbReference type="RefSeq" id="WP_379140514.1">
    <property type="nucleotide sequence ID" value="NZ_JBHUEN010000013.1"/>
</dbReference>
<dbReference type="PANTHER" id="PTHR43130:SF3">
    <property type="entry name" value="HTH-TYPE TRANSCRIPTIONAL REGULATOR RV1931C"/>
    <property type="match status" value="1"/>
</dbReference>
<organism evidence="6 7">
    <name type="scientific">Paracoccus pacificus</name>
    <dbReference type="NCBI Taxonomy" id="1463598"/>
    <lineage>
        <taxon>Bacteria</taxon>
        <taxon>Pseudomonadati</taxon>
        <taxon>Pseudomonadota</taxon>
        <taxon>Alphaproteobacteria</taxon>
        <taxon>Rhodobacterales</taxon>
        <taxon>Paracoccaceae</taxon>
        <taxon>Paracoccus</taxon>
    </lineage>
</organism>
<dbReference type="InterPro" id="IPR018060">
    <property type="entry name" value="HTH_AraC"/>
</dbReference>
<keyword evidence="7" id="KW-1185">Reference proteome</keyword>
<name>A0ABW4R5R6_9RHOB</name>
<dbReference type="Pfam" id="PF01965">
    <property type="entry name" value="DJ-1_PfpI"/>
    <property type="match status" value="1"/>
</dbReference>
<dbReference type="Gene3D" id="1.10.10.60">
    <property type="entry name" value="Homeodomain-like"/>
    <property type="match status" value="1"/>
</dbReference>